<keyword evidence="2" id="KW-1185">Reference proteome</keyword>
<protein>
    <submittedName>
        <fullName evidence="1">Uncharacterized protein</fullName>
    </submittedName>
</protein>
<comment type="caution">
    <text evidence="1">The sequence shown here is derived from an EMBL/GenBank/DDBJ whole genome shotgun (WGS) entry which is preliminary data.</text>
</comment>
<dbReference type="Proteomes" id="UP001381693">
    <property type="component" value="Unassembled WGS sequence"/>
</dbReference>
<gene>
    <name evidence="1" type="ORF">SK128_012363</name>
</gene>
<evidence type="ECO:0000313" key="2">
    <source>
        <dbReference type="Proteomes" id="UP001381693"/>
    </source>
</evidence>
<dbReference type="EMBL" id="JAXCGZ010002667">
    <property type="protein sequence ID" value="KAK7083678.1"/>
    <property type="molecule type" value="Genomic_DNA"/>
</dbReference>
<sequence length="55" mass="6225">VRELKDALQERDIQPADITWRGRSGFAFLRFTGPPEGCDEVLSKLNGLLLQDRPV</sequence>
<organism evidence="1 2">
    <name type="scientific">Halocaridina rubra</name>
    <name type="common">Hawaiian red shrimp</name>
    <dbReference type="NCBI Taxonomy" id="373956"/>
    <lineage>
        <taxon>Eukaryota</taxon>
        <taxon>Metazoa</taxon>
        <taxon>Ecdysozoa</taxon>
        <taxon>Arthropoda</taxon>
        <taxon>Crustacea</taxon>
        <taxon>Multicrustacea</taxon>
        <taxon>Malacostraca</taxon>
        <taxon>Eumalacostraca</taxon>
        <taxon>Eucarida</taxon>
        <taxon>Decapoda</taxon>
        <taxon>Pleocyemata</taxon>
        <taxon>Caridea</taxon>
        <taxon>Atyoidea</taxon>
        <taxon>Atyidae</taxon>
        <taxon>Halocaridina</taxon>
    </lineage>
</organism>
<reference evidence="1 2" key="1">
    <citation type="submission" date="2023-11" db="EMBL/GenBank/DDBJ databases">
        <title>Halocaridina rubra genome assembly.</title>
        <authorList>
            <person name="Smith C."/>
        </authorList>
    </citation>
    <scope>NUCLEOTIDE SEQUENCE [LARGE SCALE GENOMIC DNA]</scope>
    <source>
        <strain evidence="1">EP-1</strain>
        <tissue evidence="1">Whole</tissue>
    </source>
</reference>
<dbReference type="AlphaFoldDB" id="A0AAN9ACS0"/>
<evidence type="ECO:0000313" key="1">
    <source>
        <dbReference type="EMBL" id="KAK7083678.1"/>
    </source>
</evidence>
<feature type="non-terminal residue" evidence="1">
    <location>
        <position position="55"/>
    </location>
</feature>
<name>A0AAN9ACS0_HALRR</name>
<feature type="non-terminal residue" evidence="1">
    <location>
        <position position="1"/>
    </location>
</feature>
<proteinExistence type="predicted"/>
<accession>A0AAN9ACS0</accession>